<evidence type="ECO:0000256" key="4">
    <source>
        <dbReference type="ARBA" id="ARBA00025765"/>
    </source>
</evidence>
<dbReference type="RefSeq" id="XP_004998499.1">
    <property type="nucleotide sequence ID" value="XM_004998442.1"/>
</dbReference>
<dbReference type="InParanoid" id="F2TY65"/>
<dbReference type="InterPro" id="IPR035913">
    <property type="entry name" value="RPB5-like_sf"/>
</dbReference>
<evidence type="ECO:0000256" key="3">
    <source>
        <dbReference type="ARBA" id="ARBA00023242"/>
    </source>
</evidence>
<dbReference type="SUPFAM" id="SSF55287">
    <property type="entry name" value="RPB5-like RNA polymerase subunit"/>
    <property type="match status" value="1"/>
</dbReference>
<evidence type="ECO:0000259" key="5">
    <source>
        <dbReference type="Pfam" id="PF01191"/>
    </source>
</evidence>
<reference evidence="7" key="1">
    <citation type="submission" date="2009-08" db="EMBL/GenBank/DDBJ databases">
        <title>Annotation of Salpingoeca rosetta.</title>
        <authorList>
            <consortium name="The Broad Institute Genome Sequencing Platform"/>
            <person name="Russ C."/>
            <person name="Cuomo C."/>
            <person name="Burger G."/>
            <person name="Gray M.W."/>
            <person name="Holland P.W.H."/>
            <person name="King N."/>
            <person name="Lang F.B.F."/>
            <person name="Roger A.J."/>
            <person name="Ruiz-Trillo I."/>
            <person name="Young S.K."/>
            <person name="Zeng Q."/>
            <person name="Gargeya S."/>
            <person name="Alvarado L."/>
            <person name="Berlin A."/>
            <person name="Chapman S.B."/>
            <person name="Chen Z."/>
            <person name="Freedman E."/>
            <person name="Gellesch M."/>
            <person name="Goldberg J."/>
            <person name="Griggs A."/>
            <person name="Gujja S."/>
            <person name="Heilman E."/>
            <person name="Heiman D."/>
            <person name="Howarth C."/>
            <person name="Mehta T."/>
            <person name="Neiman D."/>
            <person name="Pearson M."/>
            <person name="Roberts A."/>
            <person name="Saif S."/>
            <person name="Shea T."/>
            <person name="Shenoy N."/>
            <person name="Sisk P."/>
            <person name="Stolte C."/>
            <person name="Sykes S."/>
            <person name="White J."/>
            <person name="Yandava C."/>
            <person name="Haas B."/>
            <person name="Nusbaum C."/>
            <person name="Birren B."/>
        </authorList>
    </citation>
    <scope>NUCLEOTIDE SEQUENCE [LARGE SCALE GENOMIC DNA]</scope>
    <source>
        <strain evidence="7">ATCC 50818</strain>
    </source>
</reference>
<dbReference type="PANTHER" id="PTHR10535">
    <property type="entry name" value="DNA-DIRECTED RNA POLYMERASES I, II, AND III SUBUNIT RPABC1"/>
    <property type="match status" value="1"/>
</dbReference>
<dbReference type="SUPFAM" id="SSF53036">
    <property type="entry name" value="Eukaryotic RPB5 N-terminal domain"/>
    <property type="match status" value="1"/>
</dbReference>
<dbReference type="GO" id="GO:0006362">
    <property type="term" value="P:transcription elongation by RNA polymerase I"/>
    <property type="evidence" value="ECO:0007669"/>
    <property type="project" value="TreeGrafter"/>
</dbReference>
<organism evidence="8">
    <name type="scientific">Salpingoeca rosetta (strain ATCC 50818 / BSB-021)</name>
    <dbReference type="NCBI Taxonomy" id="946362"/>
    <lineage>
        <taxon>Eukaryota</taxon>
        <taxon>Choanoflagellata</taxon>
        <taxon>Craspedida</taxon>
        <taxon>Salpingoecidae</taxon>
        <taxon>Salpingoeca</taxon>
    </lineage>
</organism>
<comment type="similarity">
    <text evidence="4">Belongs to the archaeal Rpo5/eukaryotic RPB5 RNA polymerase subunit family.</text>
</comment>
<protein>
    <submittedName>
        <fullName evidence="7">Uncharacterized protein</fullName>
    </submittedName>
</protein>
<dbReference type="GO" id="GO:0003899">
    <property type="term" value="F:DNA-directed RNA polymerase activity"/>
    <property type="evidence" value="ECO:0007669"/>
    <property type="project" value="InterPro"/>
</dbReference>
<dbReference type="OMA" id="VRDRGYF"/>
<sequence length="207" mass="24338">MNYWDRFKVYKAWVVSKQMCHDRGYLVTQDMMEMPYDRWEEMHGDKIRRELSYYVRKDSGDPTGLLVYFPVEPDVSTVLIKSLHERITKENSKRVIIVYRGKLAGAARKAMEVLKDSGFVFEVFTEAELAINVTRHRLVPKHDVLTEAEKQQLLDRYSITPDKLPIMQEVDPIARYFGLSHGQVVRITRTSETAGRYVTYRIVMREI</sequence>
<dbReference type="STRING" id="946362.F2TY65"/>
<dbReference type="FunFam" id="3.90.940.20:FF:000001">
    <property type="entry name" value="DNA-directed RNA polymerases I, II, and III subunit RPABC1"/>
    <property type="match status" value="1"/>
</dbReference>
<dbReference type="GO" id="GO:0003677">
    <property type="term" value="F:DNA binding"/>
    <property type="evidence" value="ECO:0007669"/>
    <property type="project" value="InterPro"/>
</dbReference>
<name>F2TY65_SALR5</name>
<dbReference type="Gene3D" id="3.40.1340.10">
    <property type="entry name" value="RNA polymerase, Rpb5, N-terminal domain"/>
    <property type="match status" value="1"/>
</dbReference>
<dbReference type="InterPro" id="IPR000783">
    <property type="entry name" value="RNA_pol_subH/Rpb5_C"/>
</dbReference>
<dbReference type="Gene3D" id="3.90.940.20">
    <property type="entry name" value="RPB5-like RNA polymerase subunit"/>
    <property type="match status" value="1"/>
</dbReference>
<dbReference type="InterPro" id="IPR036710">
    <property type="entry name" value="RNA_pol_Rpb5_N_sf"/>
</dbReference>
<gene>
    <name evidence="7" type="ORF">PTSG_01026</name>
</gene>
<dbReference type="GeneID" id="16079092"/>
<accession>F2TY65</accession>
<dbReference type="HAMAP" id="MF_00025">
    <property type="entry name" value="RNApol_Rpo5_RPB5"/>
    <property type="match status" value="1"/>
</dbReference>
<dbReference type="GO" id="GO:0005665">
    <property type="term" value="C:RNA polymerase II, core complex"/>
    <property type="evidence" value="ECO:0007669"/>
    <property type="project" value="TreeGrafter"/>
</dbReference>
<proteinExistence type="inferred from homology"/>
<dbReference type="Proteomes" id="UP000007799">
    <property type="component" value="Unassembled WGS sequence"/>
</dbReference>
<dbReference type="NCBIfam" id="NF007129">
    <property type="entry name" value="PRK09570.1"/>
    <property type="match status" value="1"/>
</dbReference>
<dbReference type="InterPro" id="IPR005571">
    <property type="entry name" value="RNA_pol_Rpb5_N"/>
</dbReference>
<feature type="domain" description="RNA polymerase subunit H/Rpb5 C-terminal" evidence="5">
    <location>
        <begin position="131"/>
        <end position="203"/>
    </location>
</feature>
<dbReference type="PIRSF" id="PIRSF000747">
    <property type="entry name" value="RPB5"/>
    <property type="match status" value="1"/>
</dbReference>
<dbReference type="OrthoDB" id="248779at2759"/>
<dbReference type="AlphaFoldDB" id="F2TY65"/>
<dbReference type="Pfam" id="PF01191">
    <property type="entry name" value="RNA_pol_Rpb5_C"/>
    <property type="match status" value="1"/>
</dbReference>
<evidence type="ECO:0000313" key="7">
    <source>
        <dbReference type="EMBL" id="EGD76324.1"/>
    </source>
</evidence>
<dbReference type="KEGG" id="sre:PTSG_01026"/>
<dbReference type="PANTHER" id="PTHR10535:SF0">
    <property type="entry name" value="DNA-DIRECTED RNA POLYMERASES I, II, AND III SUBUNIT RPABC1"/>
    <property type="match status" value="1"/>
</dbReference>
<evidence type="ECO:0000259" key="6">
    <source>
        <dbReference type="Pfam" id="PF03871"/>
    </source>
</evidence>
<dbReference type="GO" id="GO:0006366">
    <property type="term" value="P:transcription by RNA polymerase II"/>
    <property type="evidence" value="ECO:0007669"/>
    <property type="project" value="TreeGrafter"/>
</dbReference>
<keyword evidence="8" id="KW-1185">Reference proteome</keyword>
<comment type="subcellular location">
    <subcellularLocation>
        <location evidence="1">Nucleus</location>
    </subcellularLocation>
</comment>
<keyword evidence="2" id="KW-0804">Transcription</keyword>
<feature type="domain" description="RNA polymerase Rpb5 N-terminal" evidence="6">
    <location>
        <begin position="8"/>
        <end position="87"/>
    </location>
</feature>
<evidence type="ECO:0000313" key="8">
    <source>
        <dbReference type="Proteomes" id="UP000007799"/>
    </source>
</evidence>
<evidence type="ECO:0000256" key="2">
    <source>
        <dbReference type="ARBA" id="ARBA00023163"/>
    </source>
</evidence>
<dbReference type="GO" id="GO:0005666">
    <property type="term" value="C:RNA polymerase III complex"/>
    <property type="evidence" value="ECO:0007669"/>
    <property type="project" value="TreeGrafter"/>
</dbReference>
<dbReference type="EMBL" id="GL832956">
    <property type="protein sequence ID" value="EGD76324.1"/>
    <property type="molecule type" value="Genomic_DNA"/>
</dbReference>
<dbReference type="GO" id="GO:0042797">
    <property type="term" value="P:tRNA transcription by RNA polymerase III"/>
    <property type="evidence" value="ECO:0007669"/>
    <property type="project" value="TreeGrafter"/>
</dbReference>
<evidence type="ECO:0000256" key="1">
    <source>
        <dbReference type="ARBA" id="ARBA00004123"/>
    </source>
</evidence>
<dbReference type="Pfam" id="PF03871">
    <property type="entry name" value="RNA_pol_Rpb5_N"/>
    <property type="match status" value="1"/>
</dbReference>
<keyword evidence="3" id="KW-0539">Nucleus</keyword>
<dbReference type="eggNOG" id="KOG3218">
    <property type="taxonomic scope" value="Eukaryota"/>
</dbReference>
<dbReference type="GO" id="GO:0005736">
    <property type="term" value="C:RNA polymerase I complex"/>
    <property type="evidence" value="ECO:0007669"/>
    <property type="project" value="TreeGrafter"/>
</dbReference>
<dbReference type="InterPro" id="IPR014381">
    <property type="entry name" value="Arch_Rpo5/euc_Rpb5"/>
</dbReference>